<protein>
    <submittedName>
        <fullName evidence="2">FAD-dependent protein</fullName>
    </submittedName>
</protein>
<proteinExistence type="predicted"/>
<keyword evidence="3" id="KW-1185">Reference proteome</keyword>
<dbReference type="InterPro" id="IPR028348">
    <property type="entry name" value="FAD-binding_protein"/>
</dbReference>
<dbReference type="InterPro" id="IPR036188">
    <property type="entry name" value="FAD/NAD-bd_sf"/>
</dbReference>
<dbReference type="PANTHER" id="PTHR43106">
    <property type="entry name" value="DEHYDROGENASE-RELATED"/>
    <property type="match status" value="1"/>
</dbReference>
<evidence type="ECO:0000313" key="2">
    <source>
        <dbReference type="EMBL" id="MEQ2564131.1"/>
    </source>
</evidence>
<accession>A0ABV1HP90</accession>
<dbReference type="Proteomes" id="UP001437460">
    <property type="component" value="Unassembled WGS sequence"/>
</dbReference>
<dbReference type="PANTHER" id="PTHR43106:SF1">
    <property type="entry name" value="DEHYDROGENASE-RELATED"/>
    <property type="match status" value="1"/>
</dbReference>
<dbReference type="RefSeq" id="WP_349230182.1">
    <property type="nucleotide sequence ID" value="NZ_JBBMFJ010000032.1"/>
</dbReference>
<dbReference type="PRINTS" id="PR00368">
    <property type="entry name" value="FADPNR"/>
</dbReference>
<dbReference type="InterPro" id="IPR049516">
    <property type="entry name" value="FAD-depend_C"/>
</dbReference>
<name>A0ABV1HP90_9FIRM</name>
<evidence type="ECO:0000259" key="1">
    <source>
        <dbReference type="Pfam" id="PF21688"/>
    </source>
</evidence>
<sequence length="457" mass="50486">MKYDVIIVGAGPGGIYSAYELTKKCSGKKIAVFDSGYTLKKRHCPIDGDKIKACIKCKSCSIMSGFGGAGAFSDGKYNITNDFGGTLYEYIGKKAATELMEYVDEINMAHGGEGTKMYSTAGTSLKKVCIQNRLKLLDASVRHLGTDINLVVLGQLYDELKEQVDFYFESPVTHIENLEDGTYRVWVGETSYDCEKCVVSVGRSGSKWMEHICKELDIPTKSNRVDLGVRVELPAVLFSHLTDELYESKIVYRTEKFEDNVRTFCMNPRGIVVNENTNGIVTVNGHSYEDPAKQTECTNFALLVSKHFSEPFKDSNGYGESIARLSNMLGGGVIVQRFGDLVRGRRSTQKRIEENMFMPTLSATPGDLSLVLPKRILDGIIEMIYALDKIAPGTANDDTLLYGVEVKFYNMEVDVDENLESRHKGLYIIGDGSGVTHSLSHASASGVYVARKIAETL</sequence>
<dbReference type="PIRSF" id="PIRSF038984">
    <property type="entry name" value="FAD_binding_protein"/>
    <property type="match status" value="1"/>
</dbReference>
<dbReference type="Gene3D" id="3.50.50.60">
    <property type="entry name" value="FAD/NAD(P)-binding domain"/>
    <property type="match status" value="1"/>
</dbReference>
<dbReference type="EMBL" id="JBBMFJ010000032">
    <property type="protein sequence ID" value="MEQ2564131.1"/>
    <property type="molecule type" value="Genomic_DNA"/>
</dbReference>
<comment type="caution">
    <text evidence="2">The sequence shown here is derived from an EMBL/GenBank/DDBJ whole genome shotgun (WGS) entry which is preliminary data.</text>
</comment>
<gene>
    <name evidence="2" type="ORF">WMO41_13330</name>
</gene>
<feature type="domain" description="FAD-dependent protein C-terminal" evidence="1">
    <location>
        <begin position="250"/>
        <end position="406"/>
    </location>
</feature>
<evidence type="ECO:0000313" key="3">
    <source>
        <dbReference type="Proteomes" id="UP001437460"/>
    </source>
</evidence>
<dbReference type="Pfam" id="PF21688">
    <property type="entry name" value="FAD-depend_C"/>
    <property type="match status" value="1"/>
</dbReference>
<organism evidence="2 3">
    <name type="scientific">Ventrimonas faecis</name>
    <dbReference type="NCBI Taxonomy" id="3133170"/>
    <lineage>
        <taxon>Bacteria</taxon>
        <taxon>Bacillati</taxon>
        <taxon>Bacillota</taxon>
        <taxon>Clostridia</taxon>
        <taxon>Lachnospirales</taxon>
        <taxon>Lachnospiraceae</taxon>
        <taxon>Ventrimonas</taxon>
    </lineage>
</organism>
<reference evidence="2 3" key="1">
    <citation type="submission" date="2024-03" db="EMBL/GenBank/DDBJ databases">
        <title>Human intestinal bacterial collection.</title>
        <authorList>
            <person name="Pauvert C."/>
            <person name="Hitch T.C.A."/>
            <person name="Clavel T."/>
        </authorList>
    </citation>
    <scope>NUCLEOTIDE SEQUENCE [LARGE SCALE GENOMIC DNA]</scope>
    <source>
        <strain evidence="2 3">CLA-AP-H27</strain>
    </source>
</reference>
<dbReference type="SUPFAM" id="SSF51905">
    <property type="entry name" value="FAD/NAD(P)-binding domain"/>
    <property type="match status" value="1"/>
</dbReference>